<dbReference type="CDD" id="cd00093">
    <property type="entry name" value="HTH_XRE"/>
    <property type="match status" value="1"/>
</dbReference>
<dbReference type="InterPro" id="IPR010982">
    <property type="entry name" value="Lambda_DNA-bd_dom_sf"/>
</dbReference>
<evidence type="ECO:0000313" key="2">
    <source>
        <dbReference type="EMBL" id="KZL89533.1"/>
    </source>
</evidence>
<evidence type="ECO:0000259" key="1">
    <source>
        <dbReference type="PROSITE" id="PS50943"/>
    </source>
</evidence>
<organism evidence="2 3">
    <name type="scientific">Clostridium magnum DSM 2767</name>
    <dbReference type="NCBI Taxonomy" id="1121326"/>
    <lineage>
        <taxon>Bacteria</taxon>
        <taxon>Bacillati</taxon>
        <taxon>Bacillota</taxon>
        <taxon>Clostridia</taxon>
        <taxon>Eubacteriales</taxon>
        <taxon>Clostridiaceae</taxon>
        <taxon>Clostridium</taxon>
    </lineage>
</organism>
<dbReference type="InterPro" id="IPR001387">
    <property type="entry name" value="Cro/C1-type_HTH"/>
</dbReference>
<protein>
    <submittedName>
        <fullName evidence="2">Helix-turn-helix domain protein</fullName>
    </submittedName>
</protein>
<dbReference type="Pfam" id="PF01381">
    <property type="entry name" value="HTH_3"/>
    <property type="match status" value="1"/>
</dbReference>
<evidence type="ECO:0000313" key="3">
    <source>
        <dbReference type="Proteomes" id="UP000076603"/>
    </source>
</evidence>
<dbReference type="GO" id="GO:0003677">
    <property type="term" value="F:DNA binding"/>
    <property type="evidence" value="ECO:0007669"/>
    <property type="project" value="InterPro"/>
</dbReference>
<gene>
    <name evidence="2" type="ORF">CLMAG_50240</name>
</gene>
<dbReference type="EMBL" id="LWAE01000008">
    <property type="protein sequence ID" value="KZL89533.1"/>
    <property type="molecule type" value="Genomic_DNA"/>
</dbReference>
<dbReference type="RefSeq" id="WP_066628584.1">
    <property type="nucleotide sequence ID" value="NZ_FQXL01000007.1"/>
</dbReference>
<feature type="domain" description="HTH cro/C1-type" evidence="1">
    <location>
        <begin position="34"/>
        <end position="69"/>
    </location>
</feature>
<dbReference type="Gene3D" id="1.10.260.40">
    <property type="entry name" value="lambda repressor-like DNA-binding domains"/>
    <property type="match status" value="1"/>
</dbReference>
<dbReference type="STRING" id="1121326.CLMAG_50240"/>
<dbReference type="PROSITE" id="PS50943">
    <property type="entry name" value="HTH_CROC1"/>
    <property type="match status" value="1"/>
</dbReference>
<proteinExistence type="predicted"/>
<dbReference type="SUPFAM" id="SSF47413">
    <property type="entry name" value="lambda repressor-like DNA-binding domains"/>
    <property type="match status" value="1"/>
</dbReference>
<dbReference type="AlphaFoldDB" id="A0A162R745"/>
<dbReference type="OrthoDB" id="1912177at2"/>
<sequence length="73" mass="8312">MLNGKKIREIRLSLGYTTLDIQNLTKDPIFETSISKSYLEELERGDKSNPSFQKVVVLAKVLRCRVDDLILSA</sequence>
<dbReference type="PATRIC" id="fig|1121326.3.peg.5088"/>
<dbReference type="Proteomes" id="UP000076603">
    <property type="component" value="Unassembled WGS sequence"/>
</dbReference>
<comment type="caution">
    <text evidence="2">The sequence shown here is derived from an EMBL/GenBank/DDBJ whole genome shotgun (WGS) entry which is preliminary data.</text>
</comment>
<accession>A0A162R745</accession>
<reference evidence="2 3" key="1">
    <citation type="submission" date="2016-04" db="EMBL/GenBank/DDBJ databases">
        <title>Genome sequence of Clostridium magnum DSM 2767.</title>
        <authorList>
            <person name="Poehlein A."/>
            <person name="Uhlig R."/>
            <person name="Fischer R."/>
            <person name="Bahl H."/>
            <person name="Daniel R."/>
        </authorList>
    </citation>
    <scope>NUCLEOTIDE SEQUENCE [LARGE SCALE GENOMIC DNA]</scope>
    <source>
        <strain evidence="2 3">DSM 2767</strain>
    </source>
</reference>
<keyword evidence="3" id="KW-1185">Reference proteome</keyword>
<name>A0A162R745_9CLOT</name>